<dbReference type="AlphaFoldDB" id="A0A7J6BB92"/>
<comment type="caution">
    <text evidence="1">The sequence shown here is derived from an EMBL/GenBank/DDBJ whole genome shotgun (WGS) entry which is preliminary data.</text>
</comment>
<name>A0A7J6BB92_AMEME</name>
<reference evidence="1 2" key="1">
    <citation type="submission" date="2020-02" db="EMBL/GenBank/DDBJ databases">
        <title>A chromosome-scale genome assembly of the black bullhead catfish (Ameiurus melas).</title>
        <authorList>
            <person name="Wen M."/>
            <person name="Zham M."/>
            <person name="Cabau C."/>
            <person name="Klopp C."/>
            <person name="Donnadieu C."/>
            <person name="Roques C."/>
            <person name="Bouchez O."/>
            <person name="Lampietro C."/>
            <person name="Jouanno E."/>
            <person name="Herpin A."/>
            <person name="Louis A."/>
            <person name="Berthelot C."/>
            <person name="Parey E."/>
            <person name="Roest-Crollius H."/>
            <person name="Braasch I."/>
            <person name="Postlethwait J."/>
            <person name="Robinson-Rechavi M."/>
            <person name="Echchiki A."/>
            <person name="Begum T."/>
            <person name="Montfort J."/>
            <person name="Schartl M."/>
            <person name="Bobe J."/>
            <person name="Guiguen Y."/>
        </authorList>
    </citation>
    <scope>NUCLEOTIDE SEQUENCE [LARGE SCALE GENOMIC DNA]</scope>
    <source>
        <strain evidence="1">M_S1</strain>
        <tissue evidence="1">Blood</tissue>
    </source>
</reference>
<gene>
    <name evidence="1" type="ORF">AMELA_G00020110</name>
</gene>
<evidence type="ECO:0000313" key="1">
    <source>
        <dbReference type="EMBL" id="KAF4092334.1"/>
    </source>
</evidence>
<dbReference type="EMBL" id="JAAGNN010000002">
    <property type="protein sequence ID" value="KAF4092334.1"/>
    <property type="molecule type" value="Genomic_DNA"/>
</dbReference>
<organism evidence="1 2">
    <name type="scientific">Ameiurus melas</name>
    <name type="common">Black bullhead</name>
    <name type="synonym">Silurus melas</name>
    <dbReference type="NCBI Taxonomy" id="219545"/>
    <lineage>
        <taxon>Eukaryota</taxon>
        <taxon>Metazoa</taxon>
        <taxon>Chordata</taxon>
        <taxon>Craniata</taxon>
        <taxon>Vertebrata</taxon>
        <taxon>Euteleostomi</taxon>
        <taxon>Actinopterygii</taxon>
        <taxon>Neopterygii</taxon>
        <taxon>Teleostei</taxon>
        <taxon>Ostariophysi</taxon>
        <taxon>Siluriformes</taxon>
        <taxon>Ictaluridae</taxon>
        <taxon>Ameiurus</taxon>
    </lineage>
</organism>
<feature type="non-terminal residue" evidence="1">
    <location>
        <position position="87"/>
    </location>
</feature>
<evidence type="ECO:0000313" key="2">
    <source>
        <dbReference type="Proteomes" id="UP000593565"/>
    </source>
</evidence>
<protein>
    <submittedName>
        <fullName evidence="1">Uncharacterized protein</fullName>
    </submittedName>
</protein>
<proteinExistence type="predicted"/>
<sequence length="87" mass="9345">MALIQPTCMSEVIALSPARLKNSPLFNNLALKAAVLSCSAKDVAPSPAGLQNSPLFNNLTLNALCLPVHLRKSFYLPVQVKMLLCLP</sequence>
<accession>A0A7J6BB92</accession>
<dbReference type="Proteomes" id="UP000593565">
    <property type="component" value="Unassembled WGS sequence"/>
</dbReference>
<keyword evidence="2" id="KW-1185">Reference proteome</keyword>